<dbReference type="Proteomes" id="UP000073492">
    <property type="component" value="Unassembled WGS sequence"/>
</dbReference>
<evidence type="ECO:0000256" key="5">
    <source>
        <dbReference type="ARBA" id="ARBA00022792"/>
    </source>
</evidence>
<evidence type="ECO:0000256" key="8">
    <source>
        <dbReference type="ARBA" id="ARBA00022989"/>
    </source>
</evidence>
<evidence type="ECO:0000256" key="4">
    <source>
        <dbReference type="ARBA" id="ARBA00022692"/>
    </source>
</evidence>
<evidence type="ECO:0000256" key="1">
    <source>
        <dbReference type="ARBA" id="ARBA00004448"/>
    </source>
</evidence>
<keyword evidence="9 12" id="KW-0811">Translocation</keyword>
<dbReference type="Pfam" id="PF08566">
    <property type="entry name" value="Pam17"/>
    <property type="match status" value="1"/>
</dbReference>
<keyword evidence="5 12" id="KW-0999">Mitochondrion inner membrane</keyword>
<evidence type="ECO:0000256" key="2">
    <source>
        <dbReference type="ARBA" id="ARBA00006837"/>
    </source>
</evidence>
<name>A0A139I520_9PEZI</name>
<feature type="region of interest" description="Disordered" evidence="13">
    <location>
        <begin position="72"/>
        <end position="91"/>
    </location>
</feature>
<dbReference type="AlphaFoldDB" id="A0A139I520"/>
<dbReference type="PANTHER" id="PTHR28021">
    <property type="entry name" value="PRESEQUENCE TRANSLOCATED-ASSOCIATED MOTOR SUBUNIT PAM17, MITOCHONDRIAL"/>
    <property type="match status" value="1"/>
</dbReference>
<evidence type="ECO:0000256" key="10">
    <source>
        <dbReference type="ARBA" id="ARBA00023128"/>
    </source>
</evidence>
<accession>A0A139I520</accession>
<organism evidence="14 15">
    <name type="scientific">Pseudocercospora musae</name>
    <dbReference type="NCBI Taxonomy" id="113226"/>
    <lineage>
        <taxon>Eukaryota</taxon>
        <taxon>Fungi</taxon>
        <taxon>Dikarya</taxon>
        <taxon>Ascomycota</taxon>
        <taxon>Pezizomycotina</taxon>
        <taxon>Dothideomycetes</taxon>
        <taxon>Dothideomycetidae</taxon>
        <taxon>Mycosphaerellales</taxon>
        <taxon>Mycosphaerellaceae</taxon>
        <taxon>Pseudocercospora</taxon>
    </lineage>
</organism>
<evidence type="ECO:0000256" key="7">
    <source>
        <dbReference type="ARBA" id="ARBA00022946"/>
    </source>
</evidence>
<dbReference type="PANTHER" id="PTHR28021:SF1">
    <property type="entry name" value="PRESEQUENCE TRANSLOCATED-ASSOCIATED MOTOR SUBUNIT PAM17, MITOCHONDRIAL"/>
    <property type="match status" value="1"/>
</dbReference>
<keyword evidence="10 12" id="KW-0496">Mitochondrion</keyword>
<feature type="compositionally biased region" description="Polar residues" evidence="13">
    <location>
        <begin position="14"/>
        <end position="26"/>
    </location>
</feature>
<keyword evidence="8 12" id="KW-1133">Transmembrane helix</keyword>
<comment type="subcellular location">
    <subcellularLocation>
        <location evidence="1 12">Mitochondrion inner membrane</location>
        <topology evidence="1 12">Multi-pass membrane protein</topology>
    </subcellularLocation>
</comment>
<comment type="caution">
    <text evidence="14">The sequence shown here is derived from an EMBL/GenBank/DDBJ whole genome shotgun (WGS) entry which is preliminary data.</text>
</comment>
<keyword evidence="7" id="KW-0809">Transit peptide</keyword>
<gene>
    <name evidence="14" type="ORF">AC579_9299</name>
</gene>
<feature type="region of interest" description="Disordered" evidence="13">
    <location>
        <begin position="1"/>
        <end position="26"/>
    </location>
</feature>
<comment type="subunit">
    <text evidence="12">Component of the PAM complex.</text>
</comment>
<evidence type="ECO:0000256" key="11">
    <source>
        <dbReference type="ARBA" id="ARBA00023136"/>
    </source>
</evidence>
<dbReference type="GO" id="GO:0001405">
    <property type="term" value="C:PAM complex, Tim23 associated import motor"/>
    <property type="evidence" value="ECO:0007669"/>
    <property type="project" value="UniProtKB-UniRule"/>
</dbReference>
<keyword evidence="4 12" id="KW-0812">Transmembrane</keyword>
<evidence type="ECO:0000256" key="3">
    <source>
        <dbReference type="ARBA" id="ARBA00022448"/>
    </source>
</evidence>
<comment type="similarity">
    <text evidence="2 12">Belongs to the PAM17 family.</text>
</comment>
<reference evidence="14 15" key="1">
    <citation type="submission" date="2015-07" db="EMBL/GenBank/DDBJ databases">
        <title>Comparative genomics of the Sigatoka disease complex on banana suggests a link between parallel evolutionary changes in Pseudocercospora fijiensis and Pseudocercospora eumusae and increased virulence on the banana host.</title>
        <authorList>
            <person name="Chang T.-C."/>
            <person name="Salvucci A."/>
            <person name="Crous P.W."/>
            <person name="Stergiopoulos I."/>
        </authorList>
    </citation>
    <scope>NUCLEOTIDE SEQUENCE [LARGE SCALE GENOMIC DNA]</scope>
    <source>
        <strain evidence="14 15">CBS 116634</strain>
    </source>
</reference>
<keyword evidence="15" id="KW-1185">Reference proteome</keyword>
<proteinExistence type="inferred from homology"/>
<evidence type="ECO:0000256" key="12">
    <source>
        <dbReference type="RuleBase" id="RU367146"/>
    </source>
</evidence>
<dbReference type="EMBL" id="LFZO01000303">
    <property type="protein sequence ID" value="KXT09841.1"/>
    <property type="molecule type" value="Genomic_DNA"/>
</dbReference>
<evidence type="ECO:0000256" key="6">
    <source>
        <dbReference type="ARBA" id="ARBA00022927"/>
    </source>
</evidence>
<keyword evidence="3 12" id="KW-0813">Transport</keyword>
<feature type="transmembrane region" description="Helical" evidence="12">
    <location>
        <begin position="169"/>
        <end position="192"/>
    </location>
</feature>
<dbReference type="InterPro" id="IPR013875">
    <property type="entry name" value="Pam17"/>
</dbReference>
<feature type="transmembrane region" description="Helical" evidence="12">
    <location>
        <begin position="136"/>
        <end position="157"/>
    </location>
</feature>
<dbReference type="OrthoDB" id="256333at2759"/>
<evidence type="ECO:0000313" key="15">
    <source>
        <dbReference type="Proteomes" id="UP000073492"/>
    </source>
</evidence>
<evidence type="ECO:0000256" key="13">
    <source>
        <dbReference type="SAM" id="MobiDB-lite"/>
    </source>
</evidence>
<sequence>MSWQNFDGADAESSPHTRASNIISRDTTTQPSFNDCLSHNMATLFCTRSTCLRIISAPRALVATPFSAAFSSTSARPANQPRSEPSARPRIASEIRRTTLAPAVRNATTTTSTTQAIPDHVLTWDRFFDMRRRRRWINLGCSVLTTVATVSVAAPLIAQADFDNWGAQISGLAPIVVLGITTFTVAAGGWLCGPSFGNLMFSLWAGRRGWRAGIAEKEKSFYARIKRYRADASTSSPQNPVPDYYGEKIGSVKDYRRWLKDQRAFNLKKNKNML</sequence>
<protein>
    <recommendedName>
        <fullName evidence="12">Presequence translocated-associated motor subunit PAM17</fullName>
    </recommendedName>
</protein>
<dbReference type="GO" id="GO:0030150">
    <property type="term" value="P:protein import into mitochondrial matrix"/>
    <property type="evidence" value="ECO:0007669"/>
    <property type="project" value="UniProtKB-UniRule"/>
</dbReference>
<keyword evidence="6 12" id="KW-0653">Protein transport</keyword>
<keyword evidence="11 12" id="KW-0472">Membrane</keyword>
<evidence type="ECO:0000256" key="9">
    <source>
        <dbReference type="ARBA" id="ARBA00023010"/>
    </source>
</evidence>
<comment type="function">
    <text evidence="12">Component of the PAM complex, a complex required for the translocation of transit peptide-containing proteins from the inner membrane into the mitochondrial matrix in an ATP-dependent manner.</text>
</comment>
<evidence type="ECO:0000313" key="14">
    <source>
        <dbReference type="EMBL" id="KXT09841.1"/>
    </source>
</evidence>